<dbReference type="InterPro" id="IPR012106">
    <property type="entry name" value="Phage_Mu_Gp1"/>
</dbReference>
<dbReference type="EMBL" id="LFBU01000001">
    <property type="protein sequence ID" value="KMQ77015.1"/>
    <property type="molecule type" value="Genomic_DNA"/>
</dbReference>
<accession>A0A0J7M7Y6</accession>
<organism evidence="2 3">
    <name type="scientific">Marinobacter subterrani</name>
    <dbReference type="NCBI Taxonomy" id="1658765"/>
    <lineage>
        <taxon>Bacteria</taxon>
        <taxon>Pseudomonadati</taxon>
        <taxon>Pseudomonadota</taxon>
        <taxon>Gammaproteobacteria</taxon>
        <taxon>Pseudomonadales</taxon>
        <taxon>Marinobacteraceae</taxon>
        <taxon>Marinobacter</taxon>
    </lineage>
</organism>
<evidence type="ECO:0000256" key="1">
    <source>
        <dbReference type="SAM" id="MobiDB-lite"/>
    </source>
</evidence>
<evidence type="ECO:0000313" key="3">
    <source>
        <dbReference type="Proteomes" id="UP000036102"/>
    </source>
</evidence>
<gene>
    <name evidence="2" type="ORF">Msub_13230</name>
</gene>
<keyword evidence="3" id="KW-1185">Reference proteome</keyword>
<evidence type="ECO:0000313" key="2">
    <source>
        <dbReference type="EMBL" id="KMQ77015.1"/>
    </source>
</evidence>
<dbReference type="Pfam" id="PF10123">
    <property type="entry name" value="Mu-like_Pro"/>
    <property type="match status" value="1"/>
</dbReference>
<dbReference type="PATRIC" id="fig|1658765.3.peg.3260"/>
<comment type="caution">
    <text evidence="2">The sequence shown here is derived from an EMBL/GenBank/DDBJ whole genome shotgun (WGS) entry which is preliminary data.</text>
</comment>
<dbReference type="AlphaFoldDB" id="A0A0J7M7Y6"/>
<protein>
    <submittedName>
        <fullName evidence="2">Mu-like prophage I protein</fullName>
    </submittedName>
</protein>
<dbReference type="Proteomes" id="UP000036102">
    <property type="component" value="Unassembled WGS sequence"/>
</dbReference>
<sequence>MRQALELGDDEKPAEAWPRSRARPQSAEPDLTQYVPRAVYNEVNQQLAALKQGGDQQELNNLVEEGLKDGRIAARRTPNG</sequence>
<feature type="region of interest" description="Disordered" evidence="1">
    <location>
        <begin position="1"/>
        <end position="33"/>
    </location>
</feature>
<reference evidence="2 3" key="1">
    <citation type="submission" date="2015-06" db="EMBL/GenBank/DDBJ databases">
        <title>Marinobacter subterrani, a genetically tractable neutrophilic iron-oxidizing strain isolated from the Soudan Iron Mine.</title>
        <authorList>
            <person name="Bonis B.M."/>
            <person name="Gralnick J.A."/>
        </authorList>
    </citation>
    <scope>NUCLEOTIDE SEQUENCE [LARGE SCALE GENOMIC DNA]</scope>
    <source>
        <strain evidence="2 3">JG233</strain>
    </source>
</reference>
<name>A0A0J7M7Y6_9GAMM</name>
<proteinExistence type="predicted"/>